<evidence type="ECO:0000313" key="3">
    <source>
        <dbReference type="EMBL" id="QHU11291.1"/>
    </source>
</evidence>
<feature type="domain" description="Glycosyltransferase 2-like" evidence="1">
    <location>
        <begin position="214"/>
        <end position="318"/>
    </location>
</feature>
<dbReference type="GO" id="GO:0008171">
    <property type="term" value="F:O-methyltransferase activity"/>
    <property type="evidence" value="ECO:0007669"/>
    <property type="project" value="TreeGrafter"/>
</dbReference>
<dbReference type="Pfam" id="PF00535">
    <property type="entry name" value="Glycos_transf_2"/>
    <property type="match status" value="1"/>
</dbReference>
<dbReference type="InterPro" id="IPR053188">
    <property type="entry name" value="FkbM_Methyltransferase"/>
</dbReference>
<proteinExistence type="predicted"/>
<name>A0A6C0K2D2_9ZZZZ</name>
<dbReference type="Gene3D" id="3.40.50.150">
    <property type="entry name" value="Vaccinia Virus protein VP39"/>
    <property type="match status" value="1"/>
</dbReference>
<evidence type="ECO:0000259" key="2">
    <source>
        <dbReference type="Pfam" id="PF05050"/>
    </source>
</evidence>
<protein>
    <recommendedName>
        <fullName evidence="4">Methyltransferase FkbM domain-containing protein</fullName>
    </recommendedName>
</protein>
<dbReference type="InterPro" id="IPR029044">
    <property type="entry name" value="Nucleotide-diphossugar_trans"/>
</dbReference>
<dbReference type="SUPFAM" id="SSF53448">
    <property type="entry name" value="Nucleotide-diphospho-sugar transferases"/>
    <property type="match status" value="1"/>
</dbReference>
<accession>A0A6C0K2D2</accession>
<dbReference type="InterPro" id="IPR029063">
    <property type="entry name" value="SAM-dependent_MTases_sf"/>
</dbReference>
<dbReference type="Pfam" id="PF05050">
    <property type="entry name" value="Methyltransf_21"/>
    <property type="match status" value="1"/>
</dbReference>
<dbReference type="EMBL" id="MN740781">
    <property type="protein sequence ID" value="QHU11291.1"/>
    <property type="molecule type" value="Genomic_DNA"/>
</dbReference>
<evidence type="ECO:0000259" key="1">
    <source>
        <dbReference type="Pfam" id="PF00535"/>
    </source>
</evidence>
<reference evidence="3" key="1">
    <citation type="journal article" date="2020" name="Nature">
        <title>Giant virus diversity and host interactions through global metagenomics.</title>
        <authorList>
            <person name="Schulz F."/>
            <person name="Roux S."/>
            <person name="Paez-Espino D."/>
            <person name="Jungbluth S."/>
            <person name="Walsh D.A."/>
            <person name="Denef V.J."/>
            <person name="McMahon K.D."/>
            <person name="Konstantinidis K.T."/>
            <person name="Eloe-Fadrosh E.A."/>
            <person name="Kyrpides N.C."/>
            <person name="Woyke T."/>
        </authorList>
    </citation>
    <scope>NUCLEOTIDE SEQUENCE</scope>
    <source>
        <strain evidence="3">GVMAG-S-1101165-84</strain>
    </source>
</reference>
<dbReference type="CDD" id="cd00761">
    <property type="entry name" value="Glyco_tranf_GTA_type"/>
    <property type="match status" value="1"/>
</dbReference>
<dbReference type="InterPro" id="IPR001173">
    <property type="entry name" value="Glyco_trans_2-like"/>
</dbReference>
<dbReference type="InterPro" id="IPR006342">
    <property type="entry name" value="FkbM_mtfrase"/>
</dbReference>
<organism evidence="3">
    <name type="scientific">viral metagenome</name>
    <dbReference type="NCBI Taxonomy" id="1070528"/>
    <lineage>
        <taxon>unclassified sequences</taxon>
        <taxon>metagenomes</taxon>
        <taxon>organismal metagenomes</taxon>
    </lineage>
</organism>
<dbReference type="PANTHER" id="PTHR36973">
    <property type="entry name" value="SLL1456 PROTEIN-RELATED"/>
    <property type="match status" value="1"/>
</dbReference>
<dbReference type="Gene3D" id="3.90.550.10">
    <property type="entry name" value="Spore Coat Polysaccharide Biosynthesis Protein SpsA, Chain A"/>
    <property type="match status" value="1"/>
</dbReference>
<dbReference type="SUPFAM" id="SSF53335">
    <property type="entry name" value="S-adenosyl-L-methionine-dependent methyltransferases"/>
    <property type="match status" value="1"/>
</dbReference>
<feature type="domain" description="Methyltransferase FkbM" evidence="2">
    <location>
        <begin position="78"/>
        <end position="190"/>
    </location>
</feature>
<evidence type="ECO:0008006" key="4">
    <source>
        <dbReference type="Google" id="ProtNLM"/>
    </source>
</evidence>
<sequence length="451" mass="51698">MLIKQETVIAALGAAPIRCKGVLHVGAHECEELPFYQRLGIAKENCVWLDAVQSKVDQALAKGIPNVFKAVVTDKDDDTVTFRLTNNVQSSSVLEFGTHAKHHPHVHFVSETQETTVTLDTFFKRQNLDPSHYDFWNFDIQGAEMLALKGATNALKYAKALYLEVNTEEVYKGCAKMDELDAFLSGLGFRRVLTDITEYGWGDALYVRDTPKLSLCIPTMNRWSFLQENLPKYLNNPHIDEIVISDENGADVEKIRETFSNPKLKLFVNEERLGAFFNKEIAVRRASNKWVALIDSDNFAPIPYFEQWIQFIQNNPLAPHTVYAPSRTIPTKGHNGFDYRSFIGKQLTKSTYNALKSDNWMECVINTGNYIVNRDFYLQSFDPDYSDLCKITNAWEAKLRTWLLLNKGANFVFPANFEYYHSVHDGSLYINTEKEIDAYRSRMTDMYNSLH</sequence>
<dbReference type="PANTHER" id="PTHR36973:SF4">
    <property type="entry name" value="NODULATION PROTEIN"/>
    <property type="match status" value="1"/>
</dbReference>
<dbReference type="AlphaFoldDB" id="A0A6C0K2D2"/>